<comment type="caution">
    <text evidence="10">The sequence shown here is derived from an EMBL/GenBank/DDBJ whole genome shotgun (WGS) entry which is preliminary data.</text>
</comment>
<evidence type="ECO:0000256" key="4">
    <source>
        <dbReference type="ARBA" id="ARBA00022475"/>
    </source>
</evidence>
<proteinExistence type="inferred from homology"/>
<evidence type="ECO:0000259" key="9">
    <source>
        <dbReference type="PROSITE" id="PS50893"/>
    </source>
</evidence>
<keyword evidence="5" id="KW-0547">Nucleotide-binding</keyword>
<dbReference type="SMART" id="SM00382">
    <property type="entry name" value="AAA"/>
    <property type="match status" value="2"/>
</dbReference>
<evidence type="ECO:0000256" key="1">
    <source>
        <dbReference type="ARBA" id="ARBA00004202"/>
    </source>
</evidence>
<dbReference type="InterPro" id="IPR015856">
    <property type="entry name" value="ABC_transpr_CbiO/EcfA_su"/>
</dbReference>
<comment type="subcellular location">
    <subcellularLocation>
        <location evidence="1">Cell membrane</location>
        <topology evidence="1">Peripheral membrane protein</topology>
    </subcellularLocation>
</comment>
<dbReference type="PROSITE" id="PS00211">
    <property type="entry name" value="ABC_TRANSPORTER_1"/>
    <property type="match status" value="2"/>
</dbReference>
<feature type="domain" description="ABC transporter" evidence="9">
    <location>
        <begin position="295"/>
        <end position="526"/>
    </location>
</feature>
<evidence type="ECO:0000313" key="10">
    <source>
        <dbReference type="EMBL" id="MBD8031544.1"/>
    </source>
</evidence>
<dbReference type="PROSITE" id="PS50893">
    <property type="entry name" value="ABC_TRANSPORTER_2"/>
    <property type="match status" value="2"/>
</dbReference>
<accession>A0ABR8XHY1</accession>
<dbReference type="InterPro" id="IPR003593">
    <property type="entry name" value="AAA+_ATPase"/>
</dbReference>
<evidence type="ECO:0000256" key="7">
    <source>
        <dbReference type="ARBA" id="ARBA00022967"/>
    </source>
</evidence>
<evidence type="ECO:0000256" key="5">
    <source>
        <dbReference type="ARBA" id="ARBA00022741"/>
    </source>
</evidence>
<protein>
    <submittedName>
        <fullName evidence="10">ATP-binding cassette domain-containing protein</fullName>
    </submittedName>
</protein>
<dbReference type="GO" id="GO:0005524">
    <property type="term" value="F:ATP binding"/>
    <property type="evidence" value="ECO:0007669"/>
    <property type="project" value="UniProtKB-KW"/>
</dbReference>
<evidence type="ECO:0000313" key="11">
    <source>
        <dbReference type="Proteomes" id="UP000600565"/>
    </source>
</evidence>
<dbReference type="InterPro" id="IPR003439">
    <property type="entry name" value="ABC_transporter-like_ATP-bd"/>
</dbReference>
<evidence type="ECO:0000256" key="8">
    <source>
        <dbReference type="ARBA" id="ARBA00023136"/>
    </source>
</evidence>
<dbReference type="EMBL" id="JACSPW010000001">
    <property type="protein sequence ID" value="MBD8031544.1"/>
    <property type="molecule type" value="Genomic_DNA"/>
</dbReference>
<keyword evidence="11" id="KW-1185">Reference proteome</keyword>
<dbReference type="Gene3D" id="3.40.50.300">
    <property type="entry name" value="P-loop containing nucleotide triphosphate hydrolases"/>
    <property type="match status" value="2"/>
</dbReference>
<dbReference type="Pfam" id="PF00005">
    <property type="entry name" value="ABC_tran"/>
    <property type="match status" value="2"/>
</dbReference>
<feature type="domain" description="ABC transporter" evidence="9">
    <location>
        <begin position="4"/>
        <end position="242"/>
    </location>
</feature>
<evidence type="ECO:0000256" key="2">
    <source>
        <dbReference type="ARBA" id="ARBA00005417"/>
    </source>
</evidence>
<comment type="similarity">
    <text evidence="2">Belongs to the ABC transporter superfamily.</text>
</comment>
<dbReference type="InterPro" id="IPR027417">
    <property type="entry name" value="P-loop_NTPase"/>
</dbReference>
<dbReference type="PANTHER" id="PTHR43553:SF27">
    <property type="entry name" value="ENERGY-COUPLING FACTOR TRANSPORTER ATP-BINDING PROTEIN ECFA2"/>
    <property type="match status" value="1"/>
</dbReference>
<dbReference type="CDD" id="cd03225">
    <property type="entry name" value="ABC_cobalt_CbiO_domain1"/>
    <property type="match status" value="2"/>
</dbReference>
<sequence length="548" mass="61886">MEIVKVENVSFTYPNESKPILKNINLTVEQGEFIILIGQSGCGKSTLLRHFKSELSPHGKKAGTFFYDGKRLDEVMPEKAASEIGYVFQNPDNQIVTDKVWHELAFGLESLGVDKHTMRRRVAEMANFFGIQKWFHQKTSELSGGQKQLLNLASIMVMQPKLLLLDEPTSQLDPIAAMEFIQTLNRLNKELGITIILVEHRLEEVLPIADRVLIMEKGDLLFDGDPREIINTLPPKHELITALPTATKMYHLLDGEGPVPLTIREGRKWLAKKKVDLHTGKQLPVASGISNTIVLEAKDVAFRYEKNATDIIQHLNLQVKKGEFLTIIGGNGTGKSTVLSLLAGLQKPYRGKILLHDKLLKTYRNKELYQKFITLLPQEPKTLFVQKTVKQELEDTAKYHNILDDKVEEMIMQFQLIHLLQRHPYDLSGGEQQKLALAKLLLIEPEILLLDEPTKGLDAYAKEELATILKKLQVNGLTIVMVTHDIEFSAQHSSRCALLFDGNIVSEADPRTFYSGNNFYTTAAHRIARGIMNEVIVCDDLVILCKKD</sequence>
<keyword evidence="4" id="KW-1003">Cell membrane</keyword>
<dbReference type="InterPro" id="IPR017871">
    <property type="entry name" value="ABC_transporter-like_CS"/>
</dbReference>
<dbReference type="Proteomes" id="UP000600565">
    <property type="component" value="Unassembled WGS sequence"/>
</dbReference>
<evidence type="ECO:0000256" key="6">
    <source>
        <dbReference type="ARBA" id="ARBA00022840"/>
    </source>
</evidence>
<name>A0ABR8XHY1_9BACL</name>
<keyword evidence="7" id="KW-1278">Translocase</keyword>
<dbReference type="SUPFAM" id="SSF52540">
    <property type="entry name" value="P-loop containing nucleoside triphosphate hydrolases"/>
    <property type="match status" value="2"/>
</dbReference>
<dbReference type="PANTHER" id="PTHR43553">
    <property type="entry name" value="HEAVY METAL TRANSPORTER"/>
    <property type="match status" value="1"/>
</dbReference>
<keyword evidence="8" id="KW-0472">Membrane</keyword>
<keyword evidence="3" id="KW-0813">Transport</keyword>
<dbReference type="NCBIfam" id="NF010167">
    <property type="entry name" value="PRK13648.1"/>
    <property type="match status" value="2"/>
</dbReference>
<dbReference type="InterPro" id="IPR050095">
    <property type="entry name" value="ECF_ABC_transporter_ATP-bd"/>
</dbReference>
<organism evidence="10 11">
    <name type="scientific">Solibacillus merdavium</name>
    <dbReference type="NCBI Taxonomy" id="2762218"/>
    <lineage>
        <taxon>Bacteria</taxon>
        <taxon>Bacillati</taxon>
        <taxon>Bacillota</taxon>
        <taxon>Bacilli</taxon>
        <taxon>Bacillales</taxon>
        <taxon>Caryophanaceae</taxon>
        <taxon>Solibacillus</taxon>
    </lineage>
</organism>
<dbReference type="RefSeq" id="WP_191702195.1">
    <property type="nucleotide sequence ID" value="NZ_JACSPW010000001.1"/>
</dbReference>
<evidence type="ECO:0000256" key="3">
    <source>
        <dbReference type="ARBA" id="ARBA00022448"/>
    </source>
</evidence>
<reference evidence="10 11" key="1">
    <citation type="submission" date="2020-08" db="EMBL/GenBank/DDBJ databases">
        <title>A Genomic Blueprint of the Chicken Gut Microbiome.</title>
        <authorList>
            <person name="Gilroy R."/>
            <person name="Ravi A."/>
            <person name="Getino M."/>
            <person name="Pursley I."/>
            <person name="Horton D.L."/>
            <person name="Alikhan N.-F."/>
            <person name="Baker D."/>
            <person name="Gharbi K."/>
            <person name="Hall N."/>
            <person name="Watson M."/>
            <person name="Adriaenssens E.M."/>
            <person name="Foster-Nyarko E."/>
            <person name="Jarju S."/>
            <person name="Secka A."/>
            <person name="Antonio M."/>
            <person name="Oren A."/>
            <person name="Chaudhuri R."/>
            <person name="La Ragione R.M."/>
            <person name="Hildebrand F."/>
            <person name="Pallen M.J."/>
        </authorList>
    </citation>
    <scope>NUCLEOTIDE SEQUENCE [LARGE SCALE GENOMIC DNA]</scope>
    <source>
        <strain evidence="10 11">Sa1YVA6</strain>
    </source>
</reference>
<keyword evidence="6 10" id="KW-0067">ATP-binding</keyword>
<gene>
    <name evidence="10" type="ORF">H9632_00595</name>
</gene>